<dbReference type="PROSITE" id="PS50879">
    <property type="entry name" value="RNASE_H_1"/>
    <property type="match status" value="1"/>
</dbReference>
<keyword evidence="1" id="KW-0808">Transferase</keyword>
<evidence type="ECO:0000256" key="6">
    <source>
        <dbReference type="ARBA" id="ARBA00022918"/>
    </source>
</evidence>
<dbReference type="EMBL" id="JANPWB010000002">
    <property type="protein sequence ID" value="KAJ1206501.1"/>
    <property type="molecule type" value="Genomic_DNA"/>
</dbReference>
<dbReference type="Pfam" id="PF18697">
    <property type="entry name" value="MLVIN_C"/>
    <property type="match status" value="1"/>
</dbReference>
<dbReference type="PANTHER" id="PTHR41694">
    <property type="entry name" value="ENDOGENOUS RETROVIRUS GROUP K MEMBER POL PROTEIN"/>
    <property type="match status" value="1"/>
</dbReference>
<dbReference type="InterPro" id="IPR036397">
    <property type="entry name" value="RNaseH_sf"/>
</dbReference>
<evidence type="ECO:0000256" key="2">
    <source>
        <dbReference type="ARBA" id="ARBA00022695"/>
    </source>
</evidence>
<evidence type="ECO:0000256" key="5">
    <source>
        <dbReference type="ARBA" id="ARBA00022801"/>
    </source>
</evidence>
<keyword evidence="2" id="KW-0548">Nucleotidyltransferase</keyword>
<dbReference type="PROSITE" id="PS50994">
    <property type="entry name" value="INTEGRASE"/>
    <property type="match status" value="1"/>
</dbReference>
<evidence type="ECO:0000256" key="4">
    <source>
        <dbReference type="ARBA" id="ARBA00022759"/>
    </source>
</evidence>
<name>A0AAV7W1C6_PLEWA</name>
<dbReference type="Pfam" id="PF17921">
    <property type="entry name" value="Integrase_H2C2"/>
    <property type="match status" value="1"/>
</dbReference>
<evidence type="ECO:0000313" key="11">
    <source>
        <dbReference type="Proteomes" id="UP001066276"/>
    </source>
</evidence>
<feature type="compositionally biased region" description="Basic and acidic residues" evidence="7">
    <location>
        <begin position="698"/>
        <end position="728"/>
    </location>
</feature>
<dbReference type="InterPro" id="IPR012337">
    <property type="entry name" value="RNaseH-like_sf"/>
</dbReference>
<reference evidence="10" key="1">
    <citation type="journal article" date="2022" name="bioRxiv">
        <title>Sequencing and chromosome-scale assembly of the giantPleurodeles waltlgenome.</title>
        <authorList>
            <person name="Brown T."/>
            <person name="Elewa A."/>
            <person name="Iarovenko S."/>
            <person name="Subramanian E."/>
            <person name="Araus A.J."/>
            <person name="Petzold A."/>
            <person name="Susuki M."/>
            <person name="Suzuki K.-i.T."/>
            <person name="Hayashi T."/>
            <person name="Toyoda A."/>
            <person name="Oliveira C."/>
            <person name="Osipova E."/>
            <person name="Leigh N.D."/>
            <person name="Simon A."/>
            <person name="Yun M.H."/>
        </authorList>
    </citation>
    <scope>NUCLEOTIDE SEQUENCE</scope>
    <source>
        <strain evidence="10">20211129_DDA</strain>
        <tissue evidence="10">Liver</tissue>
    </source>
</reference>
<dbReference type="GO" id="GO:0003676">
    <property type="term" value="F:nucleic acid binding"/>
    <property type="evidence" value="ECO:0007669"/>
    <property type="project" value="InterPro"/>
</dbReference>
<keyword evidence="5" id="KW-0378">Hydrolase</keyword>
<accession>A0AAV7W1C6</accession>
<dbReference type="InterPro" id="IPR041588">
    <property type="entry name" value="Integrase_H2C2"/>
</dbReference>
<comment type="caution">
    <text evidence="10">The sequence shown here is derived from an EMBL/GenBank/DDBJ whole genome shotgun (WGS) entry which is preliminary data.</text>
</comment>
<dbReference type="Gene3D" id="1.10.340.70">
    <property type="match status" value="1"/>
</dbReference>
<gene>
    <name evidence="10" type="ORF">NDU88_001906</name>
</gene>
<dbReference type="GO" id="GO:0015074">
    <property type="term" value="P:DNA integration"/>
    <property type="evidence" value="ECO:0007669"/>
    <property type="project" value="InterPro"/>
</dbReference>
<dbReference type="GO" id="GO:0003964">
    <property type="term" value="F:RNA-directed DNA polymerase activity"/>
    <property type="evidence" value="ECO:0007669"/>
    <property type="project" value="UniProtKB-KW"/>
</dbReference>
<dbReference type="PANTHER" id="PTHR41694:SF5">
    <property type="entry name" value="RIBONUCLEASE H"/>
    <property type="match status" value="1"/>
</dbReference>
<evidence type="ECO:0000259" key="8">
    <source>
        <dbReference type="PROSITE" id="PS50879"/>
    </source>
</evidence>
<dbReference type="CDD" id="cd09273">
    <property type="entry name" value="RNase_HI_RT_Bel"/>
    <property type="match status" value="1"/>
</dbReference>
<dbReference type="Gene3D" id="2.30.30.850">
    <property type="match status" value="1"/>
</dbReference>
<dbReference type="Pfam" id="PF00665">
    <property type="entry name" value="rve"/>
    <property type="match status" value="1"/>
</dbReference>
<evidence type="ECO:0000313" key="10">
    <source>
        <dbReference type="EMBL" id="KAJ1206501.1"/>
    </source>
</evidence>
<dbReference type="Gene3D" id="3.30.420.10">
    <property type="entry name" value="Ribonuclease H-like superfamily/Ribonuclease H"/>
    <property type="match status" value="2"/>
</dbReference>
<keyword evidence="11" id="KW-1185">Reference proteome</keyword>
<organism evidence="10 11">
    <name type="scientific">Pleurodeles waltl</name>
    <name type="common">Iberian ribbed newt</name>
    <dbReference type="NCBI Taxonomy" id="8319"/>
    <lineage>
        <taxon>Eukaryota</taxon>
        <taxon>Metazoa</taxon>
        <taxon>Chordata</taxon>
        <taxon>Craniata</taxon>
        <taxon>Vertebrata</taxon>
        <taxon>Euteleostomi</taxon>
        <taxon>Amphibia</taxon>
        <taxon>Batrachia</taxon>
        <taxon>Caudata</taxon>
        <taxon>Salamandroidea</taxon>
        <taxon>Salamandridae</taxon>
        <taxon>Pleurodelinae</taxon>
        <taxon>Pleurodeles</taxon>
    </lineage>
</organism>
<protein>
    <submittedName>
        <fullName evidence="10">Uncharacterized protein</fullName>
    </submittedName>
</protein>
<evidence type="ECO:0000256" key="1">
    <source>
        <dbReference type="ARBA" id="ARBA00022679"/>
    </source>
</evidence>
<dbReference type="InterPro" id="IPR002156">
    <property type="entry name" value="RNaseH_domain"/>
</dbReference>
<dbReference type="Pfam" id="PF00075">
    <property type="entry name" value="RNase_H"/>
    <property type="match status" value="1"/>
</dbReference>
<feature type="compositionally biased region" description="Basic and acidic residues" evidence="7">
    <location>
        <begin position="761"/>
        <end position="810"/>
    </location>
</feature>
<evidence type="ECO:0000259" key="9">
    <source>
        <dbReference type="PROSITE" id="PS50994"/>
    </source>
</evidence>
<dbReference type="InterPro" id="IPR040643">
    <property type="entry name" value="MLVIN_C"/>
</dbReference>
<dbReference type="AlphaFoldDB" id="A0AAV7W1C6"/>
<feature type="compositionally biased region" description="Basic and acidic residues" evidence="7">
    <location>
        <begin position="632"/>
        <end position="648"/>
    </location>
</feature>
<feature type="compositionally biased region" description="Acidic residues" evidence="7">
    <location>
        <begin position="652"/>
        <end position="683"/>
    </location>
</feature>
<sequence length="854" mass="94951">MTGARLTRYETIILGSPNVQLKRCTTLNPATLFPSENVEIENAEDVEHDCLQVTEFCTKPRPDIKDTRLEENDQVLFVDGSCLRDALGTLKAGYAVCTITGVLEASWLQGVYSAQVAELVALTRACQLSALMKVTIYTDSQYGFGIVHDFGQLWSQRGFMTSSGSPVKNGERIRELLHAIQLPGEVAVVKCSAHSKSQDYVSLGNGYADQVARFCALNCILLRDEWNLINEPELEPSEAFALKVADTIDEMKSLQNDVSEDEKLSWSKLQCVKKPDDLWVSSEGKLVLPNSLLTQLARFYHGQAHLGRDAMVRLFKTDWFNPKFRQVAEAVCHRCAICQQMNAGKGTVVNLSHIGRAGGPFSRMQMDFIEMPVHGGLKYVLVILCIFSHWIEAYPTRINDSLTVAKLLLRELIPHFGFPISLESDRGSHFNNEVIKLLCAALNIEQKLHCSYRPEASGLVKQMNGTLKSRMAKICASTNLKWPDALPLVLMSMRNTPDRKTGLSPHEILMGRAMRLPAVPANALLNITDDMVLDYCKGLADVVRSFSHQVEATTLPPIQGPGHALKAGDWVVIKKHVRKSCLEPRWKGPFQVILTTTTAVKCAGVPNWVHASHTKRVTCPIEEEVEALKSPVTDKKVPGTETKQREPGGEQAELEEGEILSEEETADPFEENGGETSESDGDPEGDKEPATSEEAGEPDQRRAFPEADDTGKEKENPIDLLEEGKEEGQSEIAQPLLEPVAGPSVENSAKRRQSISSVKLRIKEIPNENEEPKLKEKRKEVSVAKATPSEEKDLTKEESTRERESKGDAKLKRKRIPSRRYSGPQWAYIAANDWSDEFLSLSLENEEAELHFGT</sequence>
<feature type="domain" description="Integrase catalytic" evidence="9">
    <location>
        <begin position="356"/>
        <end position="513"/>
    </location>
</feature>
<feature type="region of interest" description="Disordered" evidence="7">
    <location>
        <begin position="630"/>
        <end position="816"/>
    </location>
</feature>
<dbReference type="Proteomes" id="UP001066276">
    <property type="component" value="Chromosome 1_2"/>
</dbReference>
<dbReference type="InterPro" id="IPR001584">
    <property type="entry name" value="Integrase_cat-core"/>
</dbReference>
<feature type="domain" description="RNase H type-1" evidence="8">
    <location>
        <begin position="70"/>
        <end position="217"/>
    </location>
</feature>
<keyword evidence="3" id="KW-0540">Nuclease</keyword>
<evidence type="ECO:0000256" key="7">
    <source>
        <dbReference type="SAM" id="MobiDB-lite"/>
    </source>
</evidence>
<keyword evidence="6" id="KW-0695">RNA-directed DNA polymerase</keyword>
<keyword evidence="4" id="KW-0255">Endonuclease</keyword>
<evidence type="ECO:0000256" key="3">
    <source>
        <dbReference type="ARBA" id="ARBA00022722"/>
    </source>
</evidence>
<proteinExistence type="predicted"/>
<dbReference type="SUPFAM" id="SSF53098">
    <property type="entry name" value="Ribonuclease H-like"/>
    <property type="match status" value="2"/>
</dbReference>
<dbReference type="GO" id="GO:0004523">
    <property type="term" value="F:RNA-DNA hybrid ribonuclease activity"/>
    <property type="evidence" value="ECO:0007669"/>
    <property type="project" value="InterPro"/>
</dbReference>